<feature type="chain" id="PRO_5046616513" description="DUF4399 domain-containing protein" evidence="2">
    <location>
        <begin position="21"/>
        <end position="149"/>
    </location>
</feature>
<evidence type="ECO:0000256" key="1">
    <source>
        <dbReference type="SAM" id="MobiDB-lite"/>
    </source>
</evidence>
<keyword evidence="4" id="KW-1185">Reference proteome</keyword>
<name>A0ABP4VQ56_9MICO</name>
<feature type="region of interest" description="Disordered" evidence="1">
    <location>
        <begin position="115"/>
        <end position="149"/>
    </location>
</feature>
<accession>A0ABP4VQ56</accession>
<comment type="caution">
    <text evidence="3">The sequence shown here is derived from an EMBL/GenBank/DDBJ whole genome shotgun (WGS) entry which is preliminary data.</text>
</comment>
<reference evidence="4" key="1">
    <citation type="journal article" date="2019" name="Int. J. Syst. Evol. Microbiol.">
        <title>The Global Catalogue of Microorganisms (GCM) 10K type strain sequencing project: providing services to taxonomists for standard genome sequencing and annotation.</title>
        <authorList>
            <consortium name="The Broad Institute Genomics Platform"/>
            <consortium name="The Broad Institute Genome Sequencing Center for Infectious Disease"/>
            <person name="Wu L."/>
            <person name="Ma J."/>
        </authorList>
    </citation>
    <scope>NUCLEOTIDE SEQUENCE [LARGE SCALE GENOMIC DNA]</scope>
    <source>
        <strain evidence="4">JCM 15589</strain>
    </source>
</reference>
<keyword evidence="2" id="KW-0732">Signal</keyword>
<protein>
    <recommendedName>
        <fullName evidence="5">DUF4399 domain-containing protein</fullName>
    </recommendedName>
</protein>
<dbReference type="RefSeq" id="WP_344249599.1">
    <property type="nucleotide sequence ID" value="NZ_BAAAPM010000008.1"/>
</dbReference>
<gene>
    <name evidence="3" type="ORF">GCM10009809_32030</name>
</gene>
<evidence type="ECO:0000313" key="4">
    <source>
        <dbReference type="Proteomes" id="UP001501138"/>
    </source>
</evidence>
<proteinExistence type="predicted"/>
<dbReference type="EMBL" id="BAAAPM010000008">
    <property type="protein sequence ID" value="GAA1734346.1"/>
    <property type="molecule type" value="Genomic_DNA"/>
</dbReference>
<dbReference type="Proteomes" id="UP001501138">
    <property type="component" value="Unassembled WGS sequence"/>
</dbReference>
<evidence type="ECO:0000256" key="2">
    <source>
        <dbReference type="SAM" id="SignalP"/>
    </source>
</evidence>
<evidence type="ECO:0000313" key="3">
    <source>
        <dbReference type="EMBL" id="GAA1734346.1"/>
    </source>
</evidence>
<organism evidence="3 4">
    <name type="scientific">Isoptericola hypogeus</name>
    <dbReference type="NCBI Taxonomy" id="300179"/>
    <lineage>
        <taxon>Bacteria</taxon>
        <taxon>Bacillati</taxon>
        <taxon>Actinomycetota</taxon>
        <taxon>Actinomycetes</taxon>
        <taxon>Micrococcales</taxon>
        <taxon>Promicromonosporaceae</taxon>
        <taxon>Isoptericola</taxon>
    </lineage>
</organism>
<feature type="signal peptide" evidence="2">
    <location>
        <begin position="1"/>
        <end position="20"/>
    </location>
</feature>
<dbReference type="PROSITE" id="PS51257">
    <property type="entry name" value="PROKAR_LIPOPROTEIN"/>
    <property type="match status" value="1"/>
</dbReference>
<evidence type="ECO:0008006" key="5">
    <source>
        <dbReference type="Google" id="ProtNLM"/>
    </source>
</evidence>
<feature type="compositionally biased region" description="Acidic residues" evidence="1">
    <location>
        <begin position="139"/>
        <end position="149"/>
    </location>
</feature>
<sequence length="149" mass="14610">MSRLRGTGLVAAGALVAALAAGCGGDDGGQAGGGAATGEGGMTLEITAPEDGASVEAPFTVELASSEELGPTETGAHHVHVFFDDDDQEYLVVEGDSVEIADLADGEHVVNASLRNADHSPAGVETEISVTVGPGGTDGTEDDGGVGGY</sequence>